<feature type="transmembrane region" description="Helical" evidence="11">
    <location>
        <begin position="23"/>
        <end position="43"/>
    </location>
</feature>
<dbReference type="SMART" id="SM00388">
    <property type="entry name" value="HisKA"/>
    <property type="match status" value="1"/>
</dbReference>
<evidence type="ECO:0000256" key="3">
    <source>
        <dbReference type="ARBA" id="ARBA00012438"/>
    </source>
</evidence>
<dbReference type="AlphaFoldDB" id="A0A2T7UE26"/>
<evidence type="ECO:0000313" key="14">
    <source>
        <dbReference type="EMBL" id="PVE42946.1"/>
    </source>
</evidence>
<comment type="caution">
    <text evidence="14">The sequence shown here is derived from an EMBL/GenBank/DDBJ whole genome shotgun (WGS) entry which is preliminary data.</text>
</comment>
<evidence type="ECO:0000256" key="6">
    <source>
        <dbReference type="ARBA" id="ARBA00022692"/>
    </source>
</evidence>
<dbReference type="EMBL" id="LFYT02000009">
    <property type="protein sequence ID" value="PVE42946.1"/>
    <property type="molecule type" value="Genomic_DNA"/>
</dbReference>
<dbReference type="Pfam" id="PF08521">
    <property type="entry name" value="2CSK_N"/>
    <property type="match status" value="1"/>
</dbReference>
<accession>A0A2T7UE26</accession>
<keyword evidence="5" id="KW-0808">Transferase</keyword>
<dbReference type="GO" id="GO:0005886">
    <property type="term" value="C:plasma membrane"/>
    <property type="evidence" value="ECO:0007669"/>
    <property type="project" value="TreeGrafter"/>
</dbReference>
<dbReference type="SUPFAM" id="SSF47384">
    <property type="entry name" value="Homodimeric domain of signal transducing histidine kinase"/>
    <property type="match status" value="1"/>
</dbReference>
<dbReference type="InterPro" id="IPR004358">
    <property type="entry name" value="Sig_transdc_His_kin-like_C"/>
</dbReference>
<dbReference type="RefSeq" id="WP_053168981.1">
    <property type="nucleotide sequence ID" value="NZ_LFYT02000009.1"/>
</dbReference>
<dbReference type="PROSITE" id="PS50109">
    <property type="entry name" value="HIS_KIN"/>
    <property type="match status" value="1"/>
</dbReference>
<reference evidence="14" key="1">
    <citation type="submission" date="2017-04" db="EMBL/GenBank/DDBJ databases">
        <title>Unexpected and diverse lifestyles within the genus Limnohabitans.</title>
        <authorList>
            <person name="Kasalicky V."/>
            <person name="Mehrshad M."/>
            <person name="Andrei S.-A."/>
            <person name="Salcher M."/>
            <person name="Kratochvilova H."/>
            <person name="Simek K."/>
            <person name="Ghai R."/>
        </authorList>
    </citation>
    <scope>NUCLEOTIDE SEQUENCE [LARGE SCALE GENOMIC DNA]</scope>
    <source>
        <strain evidence="14">II-D5</strain>
    </source>
</reference>
<evidence type="ECO:0000259" key="12">
    <source>
        <dbReference type="PROSITE" id="PS50109"/>
    </source>
</evidence>
<dbReference type="InterPro" id="IPR036890">
    <property type="entry name" value="HATPase_C_sf"/>
</dbReference>
<dbReference type="Proteomes" id="UP000037507">
    <property type="component" value="Unassembled WGS sequence"/>
</dbReference>
<proteinExistence type="predicted"/>
<evidence type="ECO:0000256" key="7">
    <source>
        <dbReference type="ARBA" id="ARBA00022777"/>
    </source>
</evidence>
<dbReference type="CDD" id="cd00082">
    <property type="entry name" value="HisKA"/>
    <property type="match status" value="1"/>
</dbReference>
<evidence type="ECO:0000256" key="5">
    <source>
        <dbReference type="ARBA" id="ARBA00022679"/>
    </source>
</evidence>
<dbReference type="PROSITE" id="PS50885">
    <property type="entry name" value="HAMP"/>
    <property type="match status" value="1"/>
</dbReference>
<dbReference type="SMART" id="SM00387">
    <property type="entry name" value="HATPase_c"/>
    <property type="match status" value="1"/>
</dbReference>
<organism evidence="14 15">
    <name type="scientific">Limnohabitans planktonicus II-D5</name>
    <dbReference type="NCBI Taxonomy" id="1293045"/>
    <lineage>
        <taxon>Bacteria</taxon>
        <taxon>Pseudomonadati</taxon>
        <taxon>Pseudomonadota</taxon>
        <taxon>Betaproteobacteria</taxon>
        <taxon>Burkholderiales</taxon>
        <taxon>Comamonadaceae</taxon>
        <taxon>Limnohabitans</taxon>
    </lineage>
</organism>
<dbReference type="PANTHER" id="PTHR45436">
    <property type="entry name" value="SENSOR HISTIDINE KINASE YKOH"/>
    <property type="match status" value="1"/>
</dbReference>
<sequence length="508" mass="54838">MASPSSSPSGTPAQAGVSLARQLLLWVLLPQLVLWMAGGVATYRFAAGYANQAIDASLLQASRSLARQLKPIGNGLLIDFPRAAQDVLEADPADRQLYMVSSPPGQFILGNQALPPPPAHDSEHPPALNTPYFYDGIMPVNGRAALHTPPGQPLRLVALYLRFGDDGAAPQTMLVQVARSSANREDLARRILVDMLLPMSSLVLLMTVIVWLGIRAGLSPLVRLRQQVEGRAPTDLAPLQLASAPRELWSLATAINTLLAAVQNTVATQKRFIGDAAHQLRTPLAGLKSQTEIALQSATDPDLHARLQRVHESATRSAHLVNQLLTLARAEPESVMAHDRQRFDLQRMVQAVTAEWVPRALRLHIDLGMEQGADDGTQAPNDSPVWIEANELLMREALSNLIDNALHYAGSGSQVTVRVLPSPITPHMALLDVIDNGPGIAEGDHARVFERFVRATESGDGCGLGLAIVKEIVERHAGHVQLINVQPQGLCVRIELPMAKPPVPRLPA</sequence>
<evidence type="ECO:0000256" key="11">
    <source>
        <dbReference type="SAM" id="Phobius"/>
    </source>
</evidence>
<keyword evidence="8 11" id="KW-1133">Transmembrane helix</keyword>
<name>A0A2T7UE26_9BURK</name>
<protein>
    <recommendedName>
        <fullName evidence="3">histidine kinase</fullName>
        <ecNumber evidence="3">2.7.13.3</ecNumber>
    </recommendedName>
</protein>
<keyword evidence="6 11" id="KW-0812">Transmembrane</keyword>
<dbReference type="STRING" id="1293045.H663_01175"/>
<dbReference type="InterPro" id="IPR003594">
    <property type="entry name" value="HATPase_dom"/>
</dbReference>
<dbReference type="SUPFAM" id="SSF55874">
    <property type="entry name" value="ATPase domain of HSP90 chaperone/DNA topoisomerase II/histidine kinase"/>
    <property type="match status" value="1"/>
</dbReference>
<dbReference type="Pfam" id="PF02518">
    <property type="entry name" value="HATPase_c"/>
    <property type="match status" value="1"/>
</dbReference>
<evidence type="ECO:0000259" key="13">
    <source>
        <dbReference type="PROSITE" id="PS50885"/>
    </source>
</evidence>
<dbReference type="InterPro" id="IPR005467">
    <property type="entry name" value="His_kinase_dom"/>
</dbReference>
<dbReference type="CDD" id="cd00075">
    <property type="entry name" value="HATPase"/>
    <property type="match status" value="1"/>
</dbReference>
<dbReference type="GO" id="GO:0000155">
    <property type="term" value="F:phosphorelay sensor kinase activity"/>
    <property type="evidence" value="ECO:0007669"/>
    <property type="project" value="InterPro"/>
</dbReference>
<feature type="domain" description="Histidine kinase" evidence="12">
    <location>
        <begin position="275"/>
        <end position="500"/>
    </location>
</feature>
<keyword evidence="9" id="KW-0902">Two-component regulatory system</keyword>
<feature type="domain" description="HAMP" evidence="13">
    <location>
        <begin position="215"/>
        <end position="267"/>
    </location>
</feature>
<evidence type="ECO:0000256" key="8">
    <source>
        <dbReference type="ARBA" id="ARBA00022989"/>
    </source>
</evidence>
<keyword evidence="4" id="KW-0597">Phosphoprotein</keyword>
<dbReference type="InterPro" id="IPR013727">
    <property type="entry name" value="2CSK_N"/>
</dbReference>
<dbReference type="EC" id="2.7.13.3" evidence="3"/>
<dbReference type="Gene3D" id="3.30.565.10">
    <property type="entry name" value="Histidine kinase-like ATPase, C-terminal domain"/>
    <property type="match status" value="1"/>
</dbReference>
<evidence type="ECO:0000313" key="15">
    <source>
        <dbReference type="Proteomes" id="UP000037507"/>
    </source>
</evidence>
<evidence type="ECO:0000256" key="10">
    <source>
        <dbReference type="ARBA" id="ARBA00023136"/>
    </source>
</evidence>
<dbReference type="PANTHER" id="PTHR45436:SF1">
    <property type="entry name" value="SENSOR PROTEIN QSEC"/>
    <property type="match status" value="1"/>
</dbReference>
<dbReference type="PRINTS" id="PR00344">
    <property type="entry name" value="BCTRLSENSOR"/>
</dbReference>
<gene>
    <name evidence="14" type="ORF">H663_009360</name>
</gene>
<keyword evidence="10 11" id="KW-0472">Membrane</keyword>
<dbReference type="Pfam" id="PF00512">
    <property type="entry name" value="HisKA"/>
    <property type="match status" value="1"/>
</dbReference>
<keyword evidence="7 14" id="KW-0418">Kinase</keyword>
<evidence type="ECO:0000256" key="4">
    <source>
        <dbReference type="ARBA" id="ARBA00022553"/>
    </source>
</evidence>
<dbReference type="Gene3D" id="1.10.287.130">
    <property type="match status" value="1"/>
</dbReference>
<dbReference type="InterPro" id="IPR050428">
    <property type="entry name" value="TCS_sensor_his_kinase"/>
</dbReference>
<feature type="transmembrane region" description="Helical" evidence="11">
    <location>
        <begin position="191"/>
        <end position="214"/>
    </location>
</feature>
<evidence type="ECO:0000256" key="2">
    <source>
        <dbReference type="ARBA" id="ARBA00004370"/>
    </source>
</evidence>
<comment type="subcellular location">
    <subcellularLocation>
        <location evidence="2">Membrane</location>
    </subcellularLocation>
</comment>
<dbReference type="InterPro" id="IPR003660">
    <property type="entry name" value="HAMP_dom"/>
</dbReference>
<dbReference type="OrthoDB" id="8554694at2"/>
<dbReference type="InterPro" id="IPR003661">
    <property type="entry name" value="HisK_dim/P_dom"/>
</dbReference>
<comment type="catalytic activity">
    <reaction evidence="1">
        <text>ATP + protein L-histidine = ADP + protein N-phospho-L-histidine.</text>
        <dbReference type="EC" id="2.7.13.3"/>
    </reaction>
</comment>
<evidence type="ECO:0000256" key="1">
    <source>
        <dbReference type="ARBA" id="ARBA00000085"/>
    </source>
</evidence>
<evidence type="ECO:0000256" key="9">
    <source>
        <dbReference type="ARBA" id="ARBA00023012"/>
    </source>
</evidence>
<keyword evidence="15" id="KW-1185">Reference proteome</keyword>
<dbReference type="InterPro" id="IPR036097">
    <property type="entry name" value="HisK_dim/P_sf"/>
</dbReference>